<proteinExistence type="predicted"/>
<gene>
    <name evidence="1" type="ORF">BAZO_13459</name>
</gene>
<dbReference type="EMBL" id="AJLR01000117">
    <property type="protein sequence ID" value="EKN64459.1"/>
    <property type="molecule type" value="Genomic_DNA"/>
</dbReference>
<comment type="caution">
    <text evidence="1">The sequence shown here is derived from an EMBL/GenBank/DDBJ whole genome shotgun (WGS) entry which is preliminary data.</text>
</comment>
<dbReference type="PATRIC" id="fig|1131731.3.peg.2760"/>
<name>K6D846_SCHAZ</name>
<keyword evidence="2" id="KW-1185">Reference proteome</keyword>
<organism evidence="1 2">
    <name type="scientific">Schinkia azotoformans LMG 9581</name>
    <dbReference type="NCBI Taxonomy" id="1131731"/>
    <lineage>
        <taxon>Bacteria</taxon>
        <taxon>Bacillati</taxon>
        <taxon>Bacillota</taxon>
        <taxon>Bacilli</taxon>
        <taxon>Bacillales</taxon>
        <taxon>Bacillaceae</taxon>
        <taxon>Calidifontibacillus/Schinkia group</taxon>
        <taxon>Schinkia</taxon>
    </lineage>
</organism>
<dbReference type="Proteomes" id="UP000006315">
    <property type="component" value="Unassembled WGS sequence"/>
</dbReference>
<accession>K6D846</accession>
<sequence>MKDVVGIVIQNGVVTNGTATGFYTYTTSQGATTTNWSSGFNYFLGGVTKVQNLAKPDYPVNSDYMFIKFQFTKSNEPAEALYGTYGHQVLTINISNPVFELSRNNGKLKPMNFYFGTEYNETTDYQSKTW</sequence>
<dbReference type="AlphaFoldDB" id="K6D846"/>
<evidence type="ECO:0000313" key="1">
    <source>
        <dbReference type="EMBL" id="EKN64459.1"/>
    </source>
</evidence>
<reference evidence="1 2" key="1">
    <citation type="journal article" date="2012" name="Front. Microbiol.">
        <title>Redundancy and modularity in membrane-associated dissimilatory nitrate reduction in Bacillus.</title>
        <authorList>
            <person name="Heylen K."/>
            <person name="Keltjens J."/>
        </authorList>
    </citation>
    <scope>NUCLEOTIDE SEQUENCE [LARGE SCALE GENOMIC DNA]</scope>
    <source>
        <strain evidence="1 2">LMG 9581</strain>
    </source>
</reference>
<evidence type="ECO:0000313" key="2">
    <source>
        <dbReference type="Proteomes" id="UP000006315"/>
    </source>
</evidence>
<protein>
    <submittedName>
        <fullName evidence="1">Uncharacterized protein</fullName>
    </submittedName>
</protein>